<dbReference type="Proteomes" id="UP000242715">
    <property type="component" value="Unassembled WGS sequence"/>
</dbReference>
<protein>
    <submittedName>
        <fullName evidence="1">Uncharacterized protein</fullName>
    </submittedName>
</protein>
<organism evidence="1 2">
    <name type="scientific">Trifolium subterraneum</name>
    <name type="common">Subterranean clover</name>
    <dbReference type="NCBI Taxonomy" id="3900"/>
    <lineage>
        <taxon>Eukaryota</taxon>
        <taxon>Viridiplantae</taxon>
        <taxon>Streptophyta</taxon>
        <taxon>Embryophyta</taxon>
        <taxon>Tracheophyta</taxon>
        <taxon>Spermatophyta</taxon>
        <taxon>Magnoliopsida</taxon>
        <taxon>eudicotyledons</taxon>
        <taxon>Gunneridae</taxon>
        <taxon>Pentapetalae</taxon>
        <taxon>rosids</taxon>
        <taxon>fabids</taxon>
        <taxon>Fabales</taxon>
        <taxon>Fabaceae</taxon>
        <taxon>Papilionoideae</taxon>
        <taxon>50 kb inversion clade</taxon>
        <taxon>NPAAA clade</taxon>
        <taxon>Hologalegina</taxon>
        <taxon>IRL clade</taxon>
        <taxon>Trifolieae</taxon>
        <taxon>Trifolium</taxon>
    </lineage>
</organism>
<dbReference type="AlphaFoldDB" id="A0A2Z6NDM0"/>
<gene>
    <name evidence="1" type="ORF">TSUD_380460</name>
</gene>
<evidence type="ECO:0000313" key="2">
    <source>
        <dbReference type="Proteomes" id="UP000242715"/>
    </source>
</evidence>
<keyword evidence="2" id="KW-1185">Reference proteome</keyword>
<dbReference type="EMBL" id="DF973891">
    <property type="protein sequence ID" value="GAU41941.1"/>
    <property type="molecule type" value="Genomic_DNA"/>
</dbReference>
<proteinExistence type="predicted"/>
<accession>A0A2Z6NDM0</accession>
<name>A0A2Z6NDM0_TRISU</name>
<reference evidence="2" key="1">
    <citation type="journal article" date="2017" name="Front. Plant Sci.">
        <title>Climate Clever Clovers: New Paradigm to Reduce the Environmental Footprint of Ruminants by Breeding Low Methanogenic Forages Utilizing Haplotype Variation.</title>
        <authorList>
            <person name="Kaur P."/>
            <person name="Appels R."/>
            <person name="Bayer P.E."/>
            <person name="Keeble-Gagnere G."/>
            <person name="Wang J."/>
            <person name="Hirakawa H."/>
            <person name="Shirasawa K."/>
            <person name="Vercoe P."/>
            <person name="Stefanova K."/>
            <person name="Durmic Z."/>
            <person name="Nichols P."/>
            <person name="Revell C."/>
            <person name="Isobe S.N."/>
            <person name="Edwards D."/>
            <person name="Erskine W."/>
        </authorList>
    </citation>
    <scope>NUCLEOTIDE SEQUENCE [LARGE SCALE GENOMIC DNA]</scope>
    <source>
        <strain evidence="2">cv. Daliak</strain>
    </source>
</reference>
<sequence>MFIRLCEFGFYEPVSACQFIWVQYQTNRFMGLTGRTTEPSVHELSGRTIRSMSSAVEPPRSWV</sequence>
<evidence type="ECO:0000313" key="1">
    <source>
        <dbReference type="EMBL" id="GAU41941.1"/>
    </source>
</evidence>